<dbReference type="GO" id="GO:0006935">
    <property type="term" value="P:chemotaxis"/>
    <property type="evidence" value="ECO:0007669"/>
    <property type="project" value="InterPro"/>
</dbReference>
<dbReference type="PROSITE" id="PS50885">
    <property type="entry name" value="HAMP"/>
    <property type="match status" value="1"/>
</dbReference>
<dbReference type="GO" id="GO:0007165">
    <property type="term" value="P:signal transduction"/>
    <property type="evidence" value="ECO:0007669"/>
    <property type="project" value="UniProtKB-KW"/>
</dbReference>
<evidence type="ECO:0000313" key="10">
    <source>
        <dbReference type="Proteomes" id="UP000664209"/>
    </source>
</evidence>
<dbReference type="InterPro" id="IPR003660">
    <property type="entry name" value="HAMP_dom"/>
</dbReference>
<dbReference type="Pfam" id="PF00015">
    <property type="entry name" value="MCPsignal"/>
    <property type="match status" value="1"/>
</dbReference>
<dbReference type="InterPro" id="IPR013587">
    <property type="entry name" value="Nitrate/nitrite_sensing"/>
</dbReference>
<dbReference type="GO" id="GO:0004888">
    <property type="term" value="F:transmembrane signaling receptor activity"/>
    <property type="evidence" value="ECO:0007669"/>
    <property type="project" value="InterPro"/>
</dbReference>
<feature type="domain" description="Methyl-accepting transducer" evidence="7">
    <location>
        <begin position="399"/>
        <end position="625"/>
    </location>
</feature>
<proteinExistence type="inferred from homology"/>
<keyword evidence="2 6" id="KW-1133">Transmembrane helix</keyword>
<dbReference type="InterPro" id="IPR004090">
    <property type="entry name" value="Chemotax_Me-accpt_rcpt"/>
</dbReference>
<feature type="domain" description="HAMP" evidence="8">
    <location>
        <begin position="333"/>
        <end position="387"/>
    </location>
</feature>
<name>A0A939LPE2_9CELL</name>
<dbReference type="Pfam" id="PF08376">
    <property type="entry name" value="NIT"/>
    <property type="match status" value="1"/>
</dbReference>
<comment type="similarity">
    <text evidence="4">Belongs to the methyl-accepting chemotaxis (MCP) protein family.</text>
</comment>
<dbReference type="Proteomes" id="UP000664209">
    <property type="component" value="Unassembled WGS sequence"/>
</dbReference>
<evidence type="ECO:0000313" key="9">
    <source>
        <dbReference type="EMBL" id="MBO1751439.1"/>
    </source>
</evidence>
<dbReference type="Gene3D" id="1.10.287.950">
    <property type="entry name" value="Methyl-accepting chemotaxis protein"/>
    <property type="match status" value="1"/>
</dbReference>
<dbReference type="PRINTS" id="PR00260">
    <property type="entry name" value="CHEMTRNSDUCR"/>
</dbReference>
<dbReference type="AlphaFoldDB" id="A0A939LPE2"/>
<dbReference type="PANTHER" id="PTHR32089:SF112">
    <property type="entry name" value="LYSOZYME-LIKE PROTEIN-RELATED"/>
    <property type="match status" value="1"/>
</dbReference>
<gene>
    <name evidence="9" type="ORF">J4G33_06440</name>
</gene>
<keyword evidence="1 6" id="KW-0812">Transmembrane</keyword>
<evidence type="ECO:0000256" key="3">
    <source>
        <dbReference type="ARBA" id="ARBA00023224"/>
    </source>
</evidence>
<reference evidence="9" key="1">
    <citation type="submission" date="2021-03" db="EMBL/GenBank/DDBJ databases">
        <title>Actinotalea soli sp. nov., isolated from soil.</title>
        <authorList>
            <person name="Ping W."/>
            <person name="Zhang J."/>
        </authorList>
    </citation>
    <scope>NUCLEOTIDE SEQUENCE</scope>
    <source>
        <strain evidence="9">BY-33</strain>
    </source>
</reference>
<organism evidence="9 10">
    <name type="scientific">Actinotalea soli</name>
    <dbReference type="NCBI Taxonomy" id="2819234"/>
    <lineage>
        <taxon>Bacteria</taxon>
        <taxon>Bacillati</taxon>
        <taxon>Actinomycetota</taxon>
        <taxon>Actinomycetes</taxon>
        <taxon>Micrococcales</taxon>
        <taxon>Cellulomonadaceae</taxon>
        <taxon>Actinotalea</taxon>
    </lineage>
</organism>
<evidence type="ECO:0000259" key="8">
    <source>
        <dbReference type="PROSITE" id="PS50885"/>
    </source>
</evidence>
<feature type="transmembrane region" description="Helical" evidence="6">
    <location>
        <begin position="309"/>
        <end position="333"/>
    </location>
</feature>
<accession>A0A939LPE2</accession>
<evidence type="ECO:0000256" key="4">
    <source>
        <dbReference type="ARBA" id="ARBA00029447"/>
    </source>
</evidence>
<comment type="caution">
    <text evidence="9">The sequence shown here is derived from an EMBL/GenBank/DDBJ whole genome shotgun (WGS) entry which is preliminary data.</text>
</comment>
<dbReference type="SMART" id="SM00283">
    <property type="entry name" value="MA"/>
    <property type="match status" value="1"/>
</dbReference>
<protein>
    <submittedName>
        <fullName evidence="9">Methyl-accepting chemotaxis protein</fullName>
    </submittedName>
</protein>
<dbReference type="InterPro" id="IPR004089">
    <property type="entry name" value="MCPsignal_dom"/>
</dbReference>
<sequence>MITALQRFPIGQRLIALVLLPLLALVAVAGQGVLDRDAERRDAETVVMLTGLAGMAGDVAHALQRERGATSLYVSSRGERFGAELSGFRAEADDAVAALLAYATEHADALPEAVGAATSAATDGTSALDGLRSAADGFSRPVTELIPEYTVVVTAVLDVLPPVVAATTDAVEARRLAALDALMTAKERAGVERAQLSNVFTNDEFGPGQVVTVASLVAGREQSLATFASLADDEARASLTVLLGDPAVVAAAELEESALARPEGGFDVDPTEWFEQATVRIDALKALEDGFAAHITDRAATVRDDARNAMLLAVGTAVLALVLTVGLAVAIILSIRRPLRRTVEVLEGVARGELDHELVVPAHARDEVAEMSRSLNTATASLRDTLRRMRDTSHALASAATELDQVSATVGEAVDASAEQARAVSASAGEVSANVDSVAAATEQMGAAVHEIARHASEAATVSSSAAAMAQTANNSVSALEASSSRIEEVVKTVASIANQTNLLALNATIEAARAGASGKGFAVVAGEVKELAQETSTATEDIAQRITVLREDARVAVDAIGQITAIVARIDESQAQIAAAVEEQSATTASITEHALGAAGSTDRIASGASRVAENAVQETESLGGLNDAARDLAAMAVELDGALQGFRF</sequence>
<evidence type="ECO:0000256" key="1">
    <source>
        <dbReference type="ARBA" id="ARBA00022692"/>
    </source>
</evidence>
<keyword evidence="10" id="KW-1185">Reference proteome</keyword>
<evidence type="ECO:0000256" key="2">
    <source>
        <dbReference type="ARBA" id="ARBA00022989"/>
    </source>
</evidence>
<dbReference type="PROSITE" id="PS50111">
    <property type="entry name" value="CHEMOTAXIS_TRANSDUC_2"/>
    <property type="match status" value="1"/>
</dbReference>
<keyword evidence="6" id="KW-0472">Membrane</keyword>
<evidence type="ECO:0000256" key="5">
    <source>
        <dbReference type="PROSITE-ProRule" id="PRU00284"/>
    </source>
</evidence>
<evidence type="ECO:0000256" key="6">
    <source>
        <dbReference type="SAM" id="Phobius"/>
    </source>
</evidence>
<dbReference type="Pfam" id="PF00672">
    <property type="entry name" value="HAMP"/>
    <property type="match status" value="1"/>
</dbReference>
<dbReference type="PANTHER" id="PTHR32089">
    <property type="entry name" value="METHYL-ACCEPTING CHEMOTAXIS PROTEIN MCPB"/>
    <property type="match status" value="1"/>
</dbReference>
<dbReference type="RefSeq" id="WP_208055096.1">
    <property type="nucleotide sequence ID" value="NZ_JAGEMK010000002.1"/>
</dbReference>
<keyword evidence="3 5" id="KW-0807">Transducer</keyword>
<dbReference type="SUPFAM" id="SSF58104">
    <property type="entry name" value="Methyl-accepting chemotaxis protein (MCP) signaling domain"/>
    <property type="match status" value="1"/>
</dbReference>
<dbReference type="GO" id="GO:0016020">
    <property type="term" value="C:membrane"/>
    <property type="evidence" value="ECO:0007669"/>
    <property type="project" value="InterPro"/>
</dbReference>
<evidence type="ECO:0000259" key="7">
    <source>
        <dbReference type="PROSITE" id="PS50111"/>
    </source>
</evidence>
<dbReference type="EMBL" id="JAGEMK010000002">
    <property type="protein sequence ID" value="MBO1751439.1"/>
    <property type="molecule type" value="Genomic_DNA"/>
</dbReference>
<dbReference type="CDD" id="cd06225">
    <property type="entry name" value="HAMP"/>
    <property type="match status" value="1"/>
</dbReference>
<dbReference type="SMART" id="SM00304">
    <property type="entry name" value="HAMP"/>
    <property type="match status" value="1"/>
</dbReference>